<organism evidence="1 2">
    <name type="scientific">Clunio marinus</name>
    <dbReference type="NCBI Taxonomy" id="568069"/>
    <lineage>
        <taxon>Eukaryota</taxon>
        <taxon>Metazoa</taxon>
        <taxon>Ecdysozoa</taxon>
        <taxon>Arthropoda</taxon>
        <taxon>Hexapoda</taxon>
        <taxon>Insecta</taxon>
        <taxon>Pterygota</taxon>
        <taxon>Neoptera</taxon>
        <taxon>Endopterygota</taxon>
        <taxon>Diptera</taxon>
        <taxon>Nematocera</taxon>
        <taxon>Chironomoidea</taxon>
        <taxon>Chironomidae</taxon>
        <taxon>Clunio</taxon>
    </lineage>
</organism>
<name>A0A1J1HX91_9DIPT</name>
<evidence type="ECO:0000313" key="1">
    <source>
        <dbReference type="EMBL" id="CRK90753.1"/>
    </source>
</evidence>
<proteinExistence type="predicted"/>
<accession>A0A1J1HX91</accession>
<reference evidence="1 2" key="1">
    <citation type="submission" date="2015-04" db="EMBL/GenBank/DDBJ databases">
        <authorList>
            <person name="Syromyatnikov M.Y."/>
            <person name="Popov V.N."/>
        </authorList>
    </citation>
    <scope>NUCLEOTIDE SEQUENCE [LARGE SCALE GENOMIC DNA]</scope>
</reference>
<sequence>MNKTFLRNLLNFQNNLKKVKKLKRKARSGKDIVMKTFGMLDERCPRDIAKTRFDQKLPDCFEKQREVSNERICIVSQLTEP</sequence>
<dbReference type="AlphaFoldDB" id="A0A1J1HX91"/>
<dbReference type="Proteomes" id="UP000183832">
    <property type="component" value="Unassembled WGS sequence"/>
</dbReference>
<keyword evidence="2" id="KW-1185">Reference proteome</keyword>
<dbReference type="EMBL" id="CVRI01000020">
    <property type="protein sequence ID" value="CRK90753.1"/>
    <property type="molecule type" value="Genomic_DNA"/>
</dbReference>
<gene>
    <name evidence="1" type="ORF">CLUMA_CG004445</name>
</gene>
<evidence type="ECO:0000313" key="2">
    <source>
        <dbReference type="Proteomes" id="UP000183832"/>
    </source>
</evidence>
<protein>
    <submittedName>
        <fullName evidence="1">CLUMA_CG004445, isoform A</fullName>
    </submittedName>
</protein>